<accession>A0A1W1URE5</accession>
<evidence type="ECO:0000256" key="1">
    <source>
        <dbReference type="SAM" id="Phobius"/>
    </source>
</evidence>
<name>A0A1W1URE5_9BACT</name>
<keyword evidence="1" id="KW-1133">Transmembrane helix</keyword>
<keyword evidence="1" id="KW-0472">Membrane</keyword>
<evidence type="ECO:0000313" key="2">
    <source>
        <dbReference type="EMBL" id="SMB83589.1"/>
    </source>
</evidence>
<dbReference type="Pfam" id="PF19617">
    <property type="entry name" value="DUF6122"/>
    <property type="match status" value="1"/>
</dbReference>
<dbReference type="Proteomes" id="UP000192266">
    <property type="component" value="Unassembled WGS sequence"/>
</dbReference>
<sequence length="96" mass="11319">MLHAFVHIAVPGLIAWLFYRPDWRRVWLILAAALLLDLDHLWATPIFDPDRCSINYHFLHTYWAMGVYVLLLLPARTRVWAVGFLIHMGLDYLECL</sequence>
<feature type="transmembrane region" description="Helical" evidence="1">
    <location>
        <begin position="26"/>
        <end position="42"/>
    </location>
</feature>
<dbReference type="InterPro" id="IPR046125">
    <property type="entry name" value="DUF6122"/>
</dbReference>
<protein>
    <recommendedName>
        <fullName evidence="4">Transmembrane protein</fullName>
    </recommendedName>
</protein>
<evidence type="ECO:0000313" key="3">
    <source>
        <dbReference type="Proteomes" id="UP000192266"/>
    </source>
</evidence>
<keyword evidence="3" id="KW-1185">Reference proteome</keyword>
<proteinExistence type="predicted"/>
<dbReference type="OrthoDB" id="289051at2"/>
<dbReference type="RefSeq" id="WP_084443622.1">
    <property type="nucleotide sequence ID" value="NZ_FWWW01000039.1"/>
</dbReference>
<dbReference type="STRING" id="645990.SAMN00120144_0742"/>
<dbReference type="EMBL" id="FWWW01000039">
    <property type="protein sequence ID" value="SMB83589.1"/>
    <property type="molecule type" value="Genomic_DNA"/>
</dbReference>
<keyword evidence="1" id="KW-0812">Transmembrane</keyword>
<organism evidence="2 3">
    <name type="scientific">Hymenobacter roseosalivarius DSM 11622</name>
    <dbReference type="NCBI Taxonomy" id="645990"/>
    <lineage>
        <taxon>Bacteria</taxon>
        <taxon>Pseudomonadati</taxon>
        <taxon>Bacteroidota</taxon>
        <taxon>Cytophagia</taxon>
        <taxon>Cytophagales</taxon>
        <taxon>Hymenobacteraceae</taxon>
        <taxon>Hymenobacter</taxon>
    </lineage>
</organism>
<gene>
    <name evidence="2" type="ORF">SAMN00120144_0742</name>
</gene>
<feature type="transmembrane region" description="Helical" evidence="1">
    <location>
        <begin position="54"/>
        <end position="73"/>
    </location>
</feature>
<reference evidence="2 3" key="1">
    <citation type="submission" date="2017-04" db="EMBL/GenBank/DDBJ databases">
        <authorList>
            <person name="Afonso C.L."/>
            <person name="Miller P.J."/>
            <person name="Scott M.A."/>
            <person name="Spackman E."/>
            <person name="Goraichik I."/>
            <person name="Dimitrov K.M."/>
            <person name="Suarez D.L."/>
            <person name="Swayne D.E."/>
        </authorList>
    </citation>
    <scope>NUCLEOTIDE SEQUENCE [LARGE SCALE GENOMIC DNA]</scope>
    <source>
        <strain evidence="2 3">DSM 11622</strain>
    </source>
</reference>
<dbReference type="AlphaFoldDB" id="A0A1W1URE5"/>
<evidence type="ECO:0008006" key="4">
    <source>
        <dbReference type="Google" id="ProtNLM"/>
    </source>
</evidence>